<proteinExistence type="predicted"/>
<keyword evidence="3" id="KW-1185">Reference proteome</keyword>
<feature type="compositionally biased region" description="Low complexity" evidence="1">
    <location>
        <begin position="44"/>
        <end position="63"/>
    </location>
</feature>
<name>A0A9W6YBB6_9STRA</name>
<accession>A0A9W6YBB6</accession>
<dbReference type="OrthoDB" id="111212at2759"/>
<evidence type="ECO:0000313" key="2">
    <source>
        <dbReference type="EMBL" id="GMF57676.1"/>
    </source>
</evidence>
<evidence type="ECO:0000256" key="1">
    <source>
        <dbReference type="SAM" id="MobiDB-lite"/>
    </source>
</evidence>
<gene>
    <name evidence="2" type="ORF">Pfra01_002466200</name>
</gene>
<sequence length="334" mass="36560">MDYLGDAITESVVDTDFDVNLLSEFLFQADGMPMLPQQTDFQASGAGATGSTDSMSSGSPGSPEFIPPSQLTDRNKTMDPLCTDSKAELAVQILLRETEGTDFSRPPSITTRTVPTPNPQQQVMTAVATYAFEFLDLKCVFISACNAILGCGTEWPGYTAVSLVGEVVDKPQGNIRYAKTNTCYQSTAAAEGDRSTDVSVESRSLMFYRMSDTYGILVWDFADEDDLHPLNPETIVKRDIAGAYVQAVHYFTCLRPANLLCTYRAMVRREICRDGAERVAYRCICTKRHSFPPVATAPALSHFLDLAEEGGRICGSTVLDRIRERASQASMVSV</sequence>
<feature type="region of interest" description="Disordered" evidence="1">
    <location>
        <begin position="36"/>
        <end position="73"/>
    </location>
</feature>
<evidence type="ECO:0000313" key="3">
    <source>
        <dbReference type="Proteomes" id="UP001165121"/>
    </source>
</evidence>
<protein>
    <submittedName>
        <fullName evidence="2">Unnamed protein product</fullName>
    </submittedName>
</protein>
<organism evidence="2 3">
    <name type="scientific">Phytophthora fragariaefolia</name>
    <dbReference type="NCBI Taxonomy" id="1490495"/>
    <lineage>
        <taxon>Eukaryota</taxon>
        <taxon>Sar</taxon>
        <taxon>Stramenopiles</taxon>
        <taxon>Oomycota</taxon>
        <taxon>Peronosporomycetes</taxon>
        <taxon>Peronosporales</taxon>
        <taxon>Peronosporaceae</taxon>
        <taxon>Phytophthora</taxon>
    </lineage>
</organism>
<dbReference type="AlphaFoldDB" id="A0A9W6YBB6"/>
<reference evidence="2" key="1">
    <citation type="submission" date="2023-04" db="EMBL/GenBank/DDBJ databases">
        <title>Phytophthora fragariaefolia NBRC 109709.</title>
        <authorList>
            <person name="Ichikawa N."/>
            <person name="Sato H."/>
            <person name="Tonouchi N."/>
        </authorList>
    </citation>
    <scope>NUCLEOTIDE SEQUENCE</scope>
    <source>
        <strain evidence="2">NBRC 109709</strain>
    </source>
</reference>
<dbReference type="Proteomes" id="UP001165121">
    <property type="component" value="Unassembled WGS sequence"/>
</dbReference>
<comment type="caution">
    <text evidence="2">The sequence shown here is derived from an EMBL/GenBank/DDBJ whole genome shotgun (WGS) entry which is preliminary data.</text>
</comment>
<dbReference type="EMBL" id="BSXT01004386">
    <property type="protein sequence ID" value="GMF57676.1"/>
    <property type="molecule type" value="Genomic_DNA"/>
</dbReference>